<reference evidence="3 4" key="1">
    <citation type="journal article" date="2014" name="PLoS ONE">
        <title>Global Analysis of Gene Expression Profiles in Physic Nut (Jatropha curcas L.) Seedlings Exposed to Salt Stress.</title>
        <authorList>
            <person name="Zhang L."/>
            <person name="Zhang C."/>
            <person name="Wu P."/>
            <person name="Chen Y."/>
            <person name="Li M."/>
            <person name="Jiang H."/>
            <person name="Wu G."/>
        </authorList>
    </citation>
    <scope>NUCLEOTIDE SEQUENCE [LARGE SCALE GENOMIC DNA]</scope>
    <source>
        <strain evidence="4">cv. GZQX0401</strain>
        <tissue evidence="3">Young leaves</tissue>
    </source>
</reference>
<dbReference type="GO" id="GO:0007165">
    <property type="term" value="P:signal transduction"/>
    <property type="evidence" value="ECO:0007669"/>
    <property type="project" value="InterPro"/>
</dbReference>
<keyword evidence="1" id="KW-0520">NAD</keyword>
<dbReference type="SMART" id="SM00255">
    <property type="entry name" value="TIR"/>
    <property type="match status" value="1"/>
</dbReference>
<dbReference type="InterPro" id="IPR035897">
    <property type="entry name" value="Toll_tir_struct_dom_sf"/>
</dbReference>
<organism evidence="3 4">
    <name type="scientific">Jatropha curcas</name>
    <name type="common">Barbados nut</name>
    <dbReference type="NCBI Taxonomy" id="180498"/>
    <lineage>
        <taxon>Eukaryota</taxon>
        <taxon>Viridiplantae</taxon>
        <taxon>Streptophyta</taxon>
        <taxon>Embryophyta</taxon>
        <taxon>Tracheophyta</taxon>
        <taxon>Spermatophyta</taxon>
        <taxon>Magnoliopsida</taxon>
        <taxon>eudicotyledons</taxon>
        <taxon>Gunneridae</taxon>
        <taxon>Pentapetalae</taxon>
        <taxon>rosids</taxon>
        <taxon>fabids</taxon>
        <taxon>Malpighiales</taxon>
        <taxon>Euphorbiaceae</taxon>
        <taxon>Crotonoideae</taxon>
        <taxon>Jatropheae</taxon>
        <taxon>Jatropha</taxon>
    </lineage>
</organism>
<evidence type="ECO:0000313" key="4">
    <source>
        <dbReference type="Proteomes" id="UP000027138"/>
    </source>
</evidence>
<dbReference type="Gene3D" id="3.40.50.10140">
    <property type="entry name" value="Toll/interleukin-1 receptor homology (TIR) domain"/>
    <property type="match status" value="1"/>
</dbReference>
<dbReference type="PANTHER" id="PTHR11017">
    <property type="entry name" value="LEUCINE-RICH REPEAT-CONTAINING PROTEIN"/>
    <property type="match status" value="1"/>
</dbReference>
<sequence length="242" mass="27740">MALASAAVAPSAQQWKSDVFLGFSGEDTRSNFASHLHRELCRKEIITFKNDRELQKGVPIPHQLPKAIHDSRILVSYFSKNYADSKRCLNELIQVFECKKAGRQTVLPIFYDVSPRDVRKQAGKFGEPFTEYEKLFKDNIKRVRRWRIASTEVANLSGRYLNGRDESEFIQDIVEHILGQLRRSSQSIAKDFVGMECRLRIIYDYLDLGQLIKVRIIGICGMGGIGKTTIASVVYKELYCHF</sequence>
<evidence type="ECO:0000313" key="3">
    <source>
        <dbReference type="EMBL" id="KDP44371.1"/>
    </source>
</evidence>
<dbReference type="InterPro" id="IPR000157">
    <property type="entry name" value="TIR_dom"/>
</dbReference>
<dbReference type="SUPFAM" id="SSF52540">
    <property type="entry name" value="P-loop containing nucleoside triphosphate hydrolases"/>
    <property type="match status" value="1"/>
</dbReference>
<dbReference type="InterPro" id="IPR044974">
    <property type="entry name" value="Disease_R_plants"/>
</dbReference>
<dbReference type="Proteomes" id="UP000027138">
    <property type="component" value="Unassembled WGS sequence"/>
</dbReference>
<dbReference type="InterPro" id="IPR027417">
    <property type="entry name" value="P-loop_NTPase"/>
</dbReference>
<dbReference type="PANTHER" id="PTHR11017:SF553">
    <property type="entry name" value="ADP-RIBOSYL CYCLASE_CYCLIC ADP-RIBOSE HYDROLASE"/>
    <property type="match status" value="1"/>
</dbReference>
<accession>A0A067L7E1</accession>
<dbReference type="Pfam" id="PF01582">
    <property type="entry name" value="TIR"/>
    <property type="match status" value="1"/>
</dbReference>
<dbReference type="FunFam" id="3.40.50.10140:FF:000007">
    <property type="entry name" value="Disease resistance protein (TIR-NBS-LRR class)"/>
    <property type="match status" value="1"/>
</dbReference>
<dbReference type="AlphaFoldDB" id="A0A067L7E1"/>
<protein>
    <recommendedName>
        <fullName evidence="2">TIR domain-containing protein</fullName>
    </recommendedName>
</protein>
<name>A0A067L7E1_JATCU</name>
<evidence type="ECO:0000259" key="2">
    <source>
        <dbReference type="PROSITE" id="PS50104"/>
    </source>
</evidence>
<dbReference type="SUPFAM" id="SSF52200">
    <property type="entry name" value="Toll/Interleukin receptor TIR domain"/>
    <property type="match status" value="1"/>
</dbReference>
<dbReference type="PROSITE" id="PS50104">
    <property type="entry name" value="TIR"/>
    <property type="match status" value="1"/>
</dbReference>
<proteinExistence type="predicted"/>
<feature type="domain" description="TIR" evidence="2">
    <location>
        <begin position="15"/>
        <end position="181"/>
    </location>
</feature>
<keyword evidence="4" id="KW-1185">Reference proteome</keyword>
<dbReference type="OrthoDB" id="6160824at2759"/>
<gene>
    <name evidence="3" type="ORF">JCGZ_20051</name>
</gene>
<dbReference type="GO" id="GO:0006952">
    <property type="term" value="P:defense response"/>
    <property type="evidence" value="ECO:0007669"/>
    <property type="project" value="InterPro"/>
</dbReference>
<dbReference type="STRING" id="180498.A0A067L7E1"/>
<dbReference type="EMBL" id="KK914253">
    <property type="protein sequence ID" value="KDP44371.1"/>
    <property type="molecule type" value="Genomic_DNA"/>
</dbReference>
<evidence type="ECO:0000256" key="1">
    <source>
        <dbReference type="ARBA" id="ARBA00023027"/>
    </source>
</evidence>